<evidence type="ECO:0000313" key="1">
    <source>
        <dbReference type="EMBL" id="GEL54040.1"/>
    </source>
</evidence>
<dbReference type="EMBL" id="BJVS01000005">
    <property type="protein sequence ID" value="GEL54040.1"/>
    <property type="molecule type" value="Genomic_DNA"/>
</dbReference>
<dbReference type="Pfam" id="PF23812">
    <property type="entry name" value="Phage_TAC_18"/>
    <property type="match status" value="1"/>
</dbReference>
<dbReference type="InterPro" id="IPR056919">
    <property type="entry name" value="Phage_TAC_18"/>
</dbReference>
<dbReference type="AlphaFoldDB" id="A0AAN4U3V0"/>
<dbReference type="Proteomes" id="UP000321287">
    <property type="component" value="Unassembled WGS sequence"/>
</dbReference>
<dbReference type="KEGG" id="abg:Asbog_01193"/>
<reference evidence="1 2" key="1">
    <citation type="submission" date="2019-07" db="EMBL/GenBank/DDBJ databases">
        <title>Whole genome shotgun sequence of Asaia bogorensis NBRC 16594.</title>
        <authorList>
            <person name="Hosoyama A."/>
            <person name="Uohara A."/>
            <person name="Ohji S."/>
            <person name="Ichikawa N."/>
        </authorList>
    </citation>
    <scope>NUCLEOTIDE SEQUENCE [LARGE SCALE GENOMIC DNA]</scope>
    <source>
        <strain evidence="1 2">NBRC 16594</strain>
    </source>
</reference>
<protein>
    <submittedName>
        <fullName evidence="1">Uncharacterized protein</fullName>
    </submittedName>
</protein>
<accession>A0AAN4U3V0</accession>
<name>A0AAN4U3V0_9PROT</name>
<sequence length="122" mass="13845">MAWELEFTPYLGPDEAPEIREAILAEKPQLPPALERPWRCWHDLEHDRAWTTEMIGSAMGKIRGVSRPAGIAWAALALWCQINAVTQEDAPWLIAQVRALDAVFLQHRNERITASIAQFMKG</sequence>
<evidence type="ECO:0000313" key="2">
    <source>
        <dbReference type="Proteomes" id="UP000321287"/>
    </source>
</evidence>
<gene>
    <name evidence="1" type="ORF">ABO01nite_20470</name>
</gene>
<dbReference type="GeneID" id="78226255"/>
<dbReference type="RefSeq" id="WP_062164418.1">
    <property type="nucleotide sequence ID" value="NZ_AP014690.1"/>
</dbReference>
<comment type="caution">
    <text evidence="1">The sequence shown here is derived from an EMBL/GenBank/DDBJ whole genome shotgun (WGS) entry which is preliminary data.</text>
</comment>
<organism evidence="1 2">
    <name type="scientific">Asaia bogorensis NBRC 16594</name>
    <dbReference type="NCBI Taxonomy" id="1231624"/>
    <lineage>
        <taxon>Bacteria</taxon>
        <taxon>Pseudomonadati</taxon>
        <taxon>Pseudomonadota</taxon>
        <taxon>Alphaproteobacteria</taxon>
        <taxon>Acetobacterales</taxon>
        <taxon>Acetobacteraceae</taxon>
        <taxon>Asaia</taxon>
    </lineage>
</organism>
<proteinExistence type="predicted"/>
<keyword evidence="2" id="KW-1185">Reference proteome</keyword>